<name>A0A7V0LUT3_UNCW3</name>
<keyword evidence="3" id="KW-0547">Nucleotide-binding</keyword>
<accession>A0A7V0LUT3</accession>
<protein>
    <submittedName>
        <fullName evidence="8">ATP-binding protein</fullName>
    </submittedName>
</protein>
<dbReference type="InterPro" id="IPR005467">
    <property type="entry name" value="His_kinase_dom"/>
</dbReference>
<dbReference type="PANTHER" id="PTHR43065:SF10">
    <property type="entry name" value="PEROXIDE STRESS-ACTIVATED HISTIDINE KINASE MAK3"/>
    <property type="match status" value="1"/>
</dbReference>
<keyword evidence="1" id="KW-0597">Phosphoprotein</keyword>
<feature type="domain" description="Histidine kinase" evidence="7">
    <location>
        <begin position="1"/>
        <end position="106"/>
    </location>
</feature>
<dbReference type="GO" id="GO:0005524">
    <property type="term" value="F:ATP binding"/>
    <property type="evidence" value="ECO:0007669"/>
    <property type="project" value="UniProtKB-KW"/>
</dbReference>
<evidence type="ECO:0000259" key="7">
    <source>
        <dbReference type="PROSITE" id="PS50109"/>
    </source>
</evidence>
<gene>
    <name evidence="8" type="ORF">ENH14_02875</name>
</gene>
<dbReference type="Gene3D" id="3.30.565.10">
    <property type="entry name" value="Histidine kinase-like ATPase, C-terminal domain"/>
    <property type="match status" value="1"/>
</dbReference>
<evidence type="ECO:0000256" key="2">
    <source>
        <dbReference type="ARBA" id="ARBA00022679"/>
    </source>
</evidence>
<dbReference type="EMBL" id="DRDR01000123">
    <property type="protein sequence ID" value="HDL60381.1"/>
    <property type="molecule type" value="Genomic_DNA"/>
</dbReference>
<organism evidence="8">
    <name type="scientific">candidate division WOR-3 bacterium</name>
    <dbReference type="NCBI Taxonomy" id="2052148"/>
    <lineage>
        <taxon>Bacteria</taxon>
        <taxon>Bacteria division WOR-3</taxon>
    </lineage>
</organism>
<dbReference type="AlphaFoldDB" id="A0A7V0LUT3"/>
<evidence type="ECO:0000256" key="5">
    <source>
        <dbReference type="ARBA" id="ARBA00022840"/>
    </source>
</evidence>
<evidence type="ECO:0000313" key="8">
    <source>
        <dbReference type="EMBL" id="HDL60381.1"/>
    </source>
</evidence>
<dbReference type="SMART" id="SM00387">
    <property type="entry name" value="HATPase_c"/>
    <property type="match status" value="1"/>
</dbReference>
<dbReference type="GO" id="GO:0016301">
    <property type="term" value="F:kinase activity"/>
    <property type="evidence" value="ECO:0007669"/>
    <property type="project" value="UniProtKB-KW"/>
</dbReference>
<dbReference type="SUPFAM" id="SSF55874">
    <property type="entry name" value="ATPase domain of HSP90 chaperone/DNA topoisomerase II/histidine kinase"/>
    <property type="match status" value="1"/>
</dbReference>
<evidence type="ECO:0000256" key="4">
    <source>
        <dbReference type="ARBA" id="ARBA00022777"/>
    </source>
</evidence>
<keyword evidence="2" id="KW-0808">Transferase</keyword>
<reference evidence="8" key="1">
    <citation type="journal article" date="2020" name="mSystems">
        <title>Genome- and Community-Level Interaction Insights into Carbon Utilization and Element Cycling Functions of Hydrothermarchaeota in Hydrothermal Sediment.</title>
        <authorList>
            <person name="Zhou Z."/>
            <person name="Liu Y."/>
            <person name="Xu W."/>
            <person name="Pan J."/>
            <person name="Luo Z.H."/>
            <person name="Li M."/>
        </authorList>
    </citation>
    <scope>NUCLEOTIDE SEQUENCE [LARGE SCALE GENOMIC DNA]</scope>
    <source>
        <strain evidence="8">HyVt-28</strain>
    </source>
</reference>
<evidence type="ECO:0000256" key="3">
    <source>
        <dbReference type="ARBA" id="ARBA00022741"/>
    </source>
</evidence>
<evidence type="ECO:0000256" key="1">
    <source>
        <dbReference type="ARBA" id="ARBA00022553"/>
    </source>
</evidence>
<dbReference type="InterPro" id="IPR036890">
    <property type="entry name" value="HATPase_C_sf"/>
</dbReference>
<sequence>MEELSLHILDLVQNSVSAGAKNIHIIIEEDSKKDVLSIEVIDDGKGMDKETLEKAQSPFFSSKLDRRVGLGIPLLKQSAIHCDGEFRMESVPGEGTRIKAIFRSSHIDLPPMGNLENTFFTIITTIPHVNFYIKYNKDGKIFEIDTLKIKELLGGVPLTHPEVLGFLKKYIHENLKKMMEVKHEA</sequence>
<keyword evidence="5 8" id="KW-0067">ATP-binding</keyword>
<keyword evidence="6" id="KW-0902">Two-component regulatory system</keyword>
<evidence type="ECO:0000256" key="6">
    <source>
        <dbReference type="ARBA" id="ARBA00023012"/>
    </source>
</evidence>
<dbReference type="PROSITE" id="PS50109">
    <property type="entry name" value="HIS_KIN"/>
    <property type="match status" value="1"/>
</dbReference>
<proteinExistence type="predicted"/>
<dbReference type="PANTHER" id="PTHR43065">
    <property type="entry name" value="SENSOR HISTIDINE KINASE"/>
    <property type="match status" value="1"/>
</dbReference>
<comment type="caution">
    <text evidence="8">The sequence shown here is derived from an EMBL/GenBank/DDBJ whole genome shotgun (WGS) entry which is preliminary data.</text>
</comment>
<dbReference type="InterPro" id="IPR003594">
    <property type="entry name" value="HATPase_dom"/>
</dbReference>
<dbReference type="Pfam" id="PF02518">
    <property type="entry name" value="HATPase_c"/>
    <property type="match status" value="1"/>
</dbReference>
<keyword evidence="4" id="KW-0418">Kinase</keyword>
<dbReference type="GO" id="GO:0000160">
    <property type="term" value="P:phosphorelay signal transduction system"/>
    <property type="evidence" value="ECO:0007669"/>
    <property type="project" value="UniProtKB-KW"/>
</dbReference>
<dbReference type="Proteomes" id="UP000886381">
    <property type="component" value="Unassembled WGS sequence"/>
</dbReference>